<keyword evidence="6" id="KW-0175">Coiled coil</keyword>
<keyword evidence="7" id="KW-0812">Transmembrane</keyword>
<dbReference type="InterPro" id="IPR008271">
    <property type="entry name" value="Ser/Thr_kinase_AS"/>
</dbReference>
<evidence type="ECO:0000256" key="7">
    <source>
        <dbReference type="SAM" id="Phobius"/>
    </source>
</evidence>
<feature type="coiled-coil region" evidence="6">
    <location>
        <begin position="548"/>
        <end position="577"/>
    </location>
</feature>
<dbReference type="PROSITE" id="PS50011">
    <property type="entry name" value="PROTEIN_KINASE_DOM"/>
    <property type="match status" value="1"/>
</dbReference>
<proteinExistence type="predicted"/>
<dbReference type="Gene3D" id="1.10.510.10">
    <property type="entry name" value="Transferase(Phosphotransferase) domain 1"/>
    <property type="match status" value="1"/>
</dbReference>
<evidence type="ECO:0000313" key="9">
    <source>
        <dbReference type="EMBL" id="GAA4471836.1"/>
    </source>
</evidence>
<keyword evidence="1" id="KW-0808">Transferase</keyword>
<feature type="binding site" evidence="5">
    <location>
        <position position="231"/>
    </location>
    <ligand>
        <name>ATP</name>
        <dbReference type="ChEBI" id="CHEBI:30616"/>
    </ligand>
</feature>
<dbReference type="InterPro" id="IPR017441">
    <property type="entry name" value="Protein_kinase_ATP_BS"/>
</dbReference>
<evidence type="ECO:0000313" key="10">
    <source>
        <dbReference type="Proteomes" id="UP001500840"/>
    </source>
</evidence>
<feature type="transmembrane region" description="Helical" evidence="7">
    <location>
        <begin position="491"/>
        <end position="513"/>
    </location>
</feature>
<evidence type="ECO:0000256" key="6">
    <source>
        <dbReference type="SAM" id="Coils"/>
    </source>
</evidence>
<dbReference type="CDD" id="cd14014">
    <property type="entry name" value="STKc_PknB_like"/>
    <property type="match status" value="1"/>
</dbReference>
<dbReference type="Pfam" id="PF00069">
    <property type="entry name" value="Pkinase"/>
    <property type="match status" value="1"/>
</dbReference>
<keyword evidence="3" id="KW-0418">Kinase</keyword>
<dbReference type="RefSeq" id="WP_345327992.1">
    <property type="nucleotide sequence ID" value="NZ_BAABGA010000120.1"/>
</dbReference>
<dbReference type="InterPro" id="IPR000719">
    <property type="entry name" value="Prot_kinase_dom"/>
</dbReference>
<dbReference type="InterPro" id="IPR011009">
    <property type="entry name" value="Kinase-like_dom_sf"/>
</dbReference>
<name>A0ABP8NRJ4_9BACT</name>
<keyword evidence="7" id="KW-1133">Transmembrane helix</keyword>
<evidence type="ECO:0000256" key="3">
    <source>
        <dbReference type="ARBA" id="ARBA00022777"/>
    </source>
</evidence>
<evidence type="ECO:0000256" key="1">
    <source>
        <dbReference type="ARBA" id="ARBA00022679"/>
    </source>
</evidence>
<keyword evidence="2 5" id="KW-0547">Nucleotide-binding</keyword>
<keyword evidence="10" id="KW-1185">Reference proteome</keyword>
<dbReference type="SMART" id="SM00220">
    <property type="entry name" value="S_TKc"/>
    <property type="match status" value="1"/>
</dbReference>
<dbReference type="PANTHER" id="PTHR43289:SF6">
    <property type="entry name" value="SERINE_THREONINE-PROTEIN KINASE NEKL-3"/>
    <property type="match status" value="1"/>
</dbReference>
<dbReference type="Gene3D" id="3.30.200.20">
    <property type="entry name" value="Phosphorylase Kinase, domain 1"/>
    <property type="match status" value="1"/>
</dbReference>
<gene>
    <name evidence="9" type="ORF">GCM10023156_67060</name>
</gene>
<evidence type="ECO:0000256" key="4">
    <source>
        <dbReference type="ARBA" id="ARBA00022840"/>
    </source>
</evidence>
<sequence length="1143" mass="126417">MTPRDYDYDSLTLCDDVVGANDALACFPSWHLEHYLRLSKKVNFAVAILARAWSASLYFQRLATVATVGVDALHPIHGTGDFVHRQFRAPAISCTGDSDTFHCFRGDLLAIELQTECPACESSAQIDASLIGKKVGCPTCQRLFYANRARPVAAGNQLAAVLTRPSTTSAEHRPVASVQGSPVTALPASNDVSKLPQQLGRYQLDRVIGEGAFGTVWLCRDTHTSRSVALKLPHFESRDKKRAARFITEARAAAALRHPNIVAVLNAGRVGGQHFIATEYVPGPTLDEFAATKMPSQREAAECIRKLALALDYAHRHEIVHRDVKPLNIIIDSKGEPQLLDFGLAKRLDFDSALTIDGSVLGTPAYMPPEQARGDIAAIGPATDQYSLAACLYFLLTGQSPFSGNSAAVLQMAIHSAPTPILQLNPQVDLNLVAICQRAMAYEPAKRYASCGEFAHELKLFLHDLPVRARPLSVRERFSGWCRRNPAEAKFAAAVAVVLLFGVLISSIGWLSARRTMAEATEREQDAAALVQQRQQVQTDLQRRLREIETATRRAQAAQAMAEKQRATFEYESLQLNQAIQQTQRNTALVIQTTESLKAEETKIAELHQEIAGTATTVSETKQALVAMRLRSEADQLLKERLQGVRHAIESESFEEARRKLNEIPESLQGWETGVLSSLVDQRQAKIKVHTIDLSLLGNDFGTPEWHLVATDSPDKFLLFQAAQSTTKLLMIDFASASAVDIGEIGSVNDVCFSEQLGSLTLASAGRIPRWTTVANQQPFEELLYAVSPPANSLWSIDQMIVHPRHGTVYAAVSVSNPYELLQSGSAVNYRVAARLQRIKRAEEQRKLEGPLIDRHANEWFDTFRLMRMNGDKPGVIWERYNDASVRRSLQRFLNDRSQAWGSAEIDRIETPSICDVYSESGKHHLAIMASYQIGLRTRPRPGLPVKAPHNEIMTIMVPISNRDPNTILPTKVFVTSQDWWTLNRGQIGASSLSLRERSGSSRSTWIVPSEISEPMTEDAGVLATRNRIGSSVLVVDSATINRLRGPLVWQSEIPIHRFAPTLRWVTCYADEGELMFGEVGKDDFHAIASLDHEGFGESMQLTADARYLFRKNSNSIEFVDMEHLVPVAVRDPVGEPNAEADP</sequence>
<reference evidence="10" key="1">
    <citation type="journal article" date="2019" name="Int. J. Syst. Evol. Microbiol.">
        <title>The Global Catalogue of Microorganisms (GCM) 10K type strain sequencing project: providing services to taxonomists for standard genome sequencing and annotation.</title>
        <authorList>
            <consortium name="The Broad Institute Genomics Platform"/>
            <consortium name="The Broad Institute Genome Sequencing Center for Infectious Disease"/>
            <person name="Wu L."/>
            <person name="Ma J."/>
        </authorList>
    </citation>
    <scope>NUCLEOTIDE SEQUENCE [LARGE SCALE GENOMIC DNA]</scope>
    <source>
        <strain evidence="10">JCM 17759</strain>
    </source>
</reference>
<evidence type="ECO:0000256" key="2">
    <source>
        <dbReference type="ARBA" id="ARBA00022741"/>
    </source>
</evidence>
<dbReference type="PROSITE" id="PS00107">
    <property type="entry name" value="PROTEIN_KINASE_ATP"/>
    <property type="match status" value="1"/>
</dbReference>
<dbReference type="PROSITE" id="PS00108">
    <property type="entry name" value="PROTEIN_KINASE_ST"/>
    <property type="match status" value="1"/>
</dbReference>
<accession>A0ABP8NRJ4</accession>
<evidence type="ECO:0000256" key="5">
    <source>
        <dbReference type="PROSITE-ProRule" id="PRU10141"/>
    </source>
</evidence>
<dbReference type="SUPFAM" id="SSF56112">
    <property type="entry name" value="Protein kinase-like (PK-like)"/>
    <property type="match status" value="1"/>
</dbReference>
<feature type="domain" description="Protein kinase" evidence="8">
    <location>
        <begin position="202"/>
        <end position="459"/>
    </location>
</feature>
<organism evidence="9 10">
    <name type="scientific">Novipirellula rosea</name>
    <dbReference type="NCBI Taxonomy" id="1031540"/>
    <lineage>
        <taxon>Bacteria</taxon>
        <taxon>Pseudomonadati</taxon>
        <taxon>Planctomycetota</taxon>
        <taxon>Planctomycetia</taxon>
        <taxon>Pirellulales</taxon>
        <taxon>Pirellulaceae</taxon>
        <taxon>Novipirellula</taxon>
    </lineage>
</organism>
<keyword evidence="7" id="KW-0472">Membrane</keyword>
<dbReference type="EMBL" id="BAABGA010000120">
    <property type="protein sequence ID" value="GAA4471836.1"/>
    <property type="molecule type" value="Genomic_DNA"/>
</dbReference>
<comment type="caution">
    <text evidence="9">The sequence shown here is derived from an EMBL/GenBank/DDBJ whole genome shotgun (WGS) entry which is preliminary data.</text>
</comment>
<keyword evidence="4 5" id="KW-0067">ATP-binding</keyword>
<protein>
    <recommendedName>
        <fullName evidence="8">Protein kinase domain-containing protein</fullName>
    </recommendedName>
</protein>
<evidence type="ECO:0000259" key="8">
    <source>
        <dbReference type="PROSITE" id="PS50011"/>
    </source>
</evidence>
<dbReference type="PANTHER" id="PTHR43289">
    <property type="entry name" value="MITOGEN-ACTIVATED PROTEIN KINASE KINASE KINASE 20-RELATED"/>
    <property type="match status" value="1"/>
</dbReference>
<dbReference type="Proteomes" id="UP001500840">
    <property type="component" value="Unassembled WGS sequence"/>
</dbReference>